<dbReference type="KEGG" id="dfa:DFA_08319"/>
<evidence type="ECO:0000313" key="2">
    <source>
        <dbReference type="EMBL" id="EGG17325.1"/>
    </source>
</evidence>
<evidence type="ECO:0000313" key="3">
    <source>
        <dbReference type="Proteomes" id="UP000007797"/>
    </source>
</evidence>
<feature type="compositionally biased region" description="Acidic residues" evidence="1">
    <location>
        <begin position="267"/>
        <end position="286"/>
    </location>
</feature>
<proteinExistence type="predicted"/>
<keyword evidence="3" id="KW-1185">Reference proteome</keyword>
<dbReference type="AlphaFoldDB" id="F4Q5R6"/>
<evidence type="ECO:0000256" key="1">
    <source>
        <dbReference type="SAM" id="MobiDB-lite"/>
    </source>
</evidence>
<dbReference type="GeneID" id="14869197"/>
<feature type="compositionally biased region" description="Basic and acidic residues" evidence="1">
    <location>
        <begin position="257"/>
        <end position="266"/>
    </location>
</feature>
<dbReference type="Proteomes" id="UP000007797">
    <property type="component" value="Unassembled WGS sequence"/>
</dbReference>
<dbReference type="EMBL" id="GL883021">
    <property type="protein sequence ID" value="EGG17325.1"/>
    <property type="molecule type" value="Genomic_DNA"/>
</dbReference>
<dbReference type="RefSeq" id="XP_004355809.1">
    <property type="nucleotide sequence ID" value="XM_004355756.1"/>
</dbReference>
<feature type="region of interest" description="Disordered" evidence="1">
    <location>
        <begin position="257"/>
        <end position="286"/>
    </location>
</feature>
<organism evidence="2 3">
    <name type="scientific">Cavenderia fasciculata</name>
    <name type="common">Slime mold</name>
    <name type="synonym">Dictyostelium fasciculatum</name>
    <dbReference type="NCBI Taxonomy" id="261658"/>
    <lineage>
        <taxon>Eukaryota</taxon>
        <taxon>Amoebozoa</taxon>
        <taxon>Evosea</taxon>
        <taxon>Eumycetozoa</taxon>
        <taxon>Dictyostelia</taxon>
        <taxon>Acytosteliales</taxon>
        <taxon>Cavenderiaceae</taxon>
        <taxon>Cavenderia</taxon>
    </lineage>
</organism>
<gene>
    <name evidence="2" type="ORF">DFA_08319</name>
</gene>
<sequence>MIQVTRKGLSPKDLEIFELLEEWYSSHPRPLAVVLDRSLENTHPLKLEVKRVDGGEDGDNIAFKSTDQLIQWFLDFQVCMVRAQSIISHRVFRSANKTFTLKLGYVEGTEEVVKCRKIQIKNYHFIDNPSKKQSLPKLFDNKYQIRLEVRENGQMFLYQYKSAIFRHNSLTHELTVELTMRVVSVTHYSRHFSFQSNSLNNSAIVVNTKTTSSHYFSECNNNNNNNYKRSDLVHFGRGIIDFDFMIVSIKREFGTVSSREEEKVEQENDVDEEEEEEEEEIVQPNK</sequence>
<reference evidence="3" key="1">
    <citation type="journal article" date="2011" name="Genome Res.">
        <title>Phylogeny-wide analysis of social amoeba genomes highlights ancient origins for complex intercellular communication.</title>
        <authorList>
            <person name="Heidel A.J."/>
            <person name="Lawal H.M."/>
            <person name="Felder M."/>
            <person name="Schilde C."/>
            <person name="Helps N.R."/>
            <person name="Tunggal B."/>
            <person name="Rivero F."/>
            <person name="John U."/>
            <person name="Schleicher M."/>
            <person name="Eichinger L."/>
            <person name="Platzer M."/>
            <person name="Noegel A.A."/>
            <person name="Schaap P."/>
            <person name="Gloeckner G."/>
        </authorList>
    </citation>
    <scope>NUCLEOTIDE SEQUENCE [LARGE SCALE GENOMIC DNA]</scope>
    <source>
        <strain evidence="3">SH3</strain>
    </source>
</reference>
<accession>F4Q5R6</accession>
<name>F4Q5R6_CACFS</name>
<protein>
    <submittedName>
        <fullName evidence="2">Uncharacterized protein</fullName>
    </submittedName>
</protein>